<dbReference type="EMBL" id="JAVXUP010000411">
    <property type="protein sequence ID" value="KAK3028603.1"/>
    <property type="molecule type" value="Genomic_DNA"/>
</dbReference>
<dbReference type="AlphaFoldDB" id="A0AA89B6S0"/>
<feature type="domain" description="Subtilisin-like protease fibronectin type-III" evidence="1">
    <location>
        <begin position="55"/>
        <end position="151"/>
    </location>
</feature>
<accession>A0AA89B6S0</accession>
<dbReference type="InterPro" id="IPR041469">
    <property type="entry name" value="Subtilisin-like_FN3"/>
</dbReference>
<organism evidence="2 3">
    <name type="scientific">Escallonia herrerae</name>
    <dbReference type="NCBI Taxonomy" id="1293975"/>
    <lineage>
        <taxon>Eukaryota</taxon>
        <taxon>Viridiplantae</taxon>
        <taxon>Streptophyta</taxon>
        <taxon>Embryophyta</taxon>
        <taxon>Tracheophyta</taxon>
        <taxon>Spermatophyta</taxon>
        <taxon>Magnoliopsida</taxon>
        <taxon>eudicotyledons</taxon>
        <taxon>Gunneridae</taxon>
        <taxon>Pentapetalae</taxon>
        <taxon>asterids</taxon>
        <taxon>campanulids</taxon>
        <taxon>Escalloniales</taxon>
        <taxon>Escalloniaceae</taxon>
        <taxon>Escallonia</taxon>
    </lineage>
</organism>
<protein>
    <recommendedName>
        <fullName evidence="1">Subtilisin-like protease fibronectin type-III domain-containing protein</fullName>
    </recommendedName>
</protein>
<dbReference type="Proteomes" id="UP001188597">
    <property type="component" value="Unassembled WGS sequence"/>
</dbReference>
<comment type="caution">
    <text evidence="2">The sequence shown here is derived from an EMBL/GenBank/DDBJ whole genome shotgun (WGS) entry which is preliminary data.</text>
</comment>
<gene>
    <name evidence="2" type="ORF">RJ639_039946</name>
</gene>
<evidence type="ECO:0000313" key="2">
    <source>
        <dbReference type="EMBL" id="KAK3028603.1"/>
    </source>
</evidence>
<name>A0AA89B6S0_9ASTE</name>
<reference evidence="2" key="1">
    <citation type="submission" date="2022-12" db="EMBL/GenBank/DDBJ databases">
        <title>Draft genome assemblies for two species of Escallonia (Escalloniales).</title>
        <authorList>
            <person name="Chanderbali A."/>
            <person name="Dervinis C."/>
            <person name="Anghel I."/>
            <person name="Soltis D."/>
            <person name="Soltis P."/>
            <person name="Zapata F."/>
        </authorList>
    </citation>
    <scope>NUCLEOTIDE SEQUENCE</scope>
    <source>
        <strain evidence="2">UCBG64.0493</strain>
        <tissue evidence="2">Leaf</tissue>
    </source>
</reference>
<evidence type="ECO:0000313" key="3">
    <source>
        <dbReference type="Proteomes" id="UP001188597"/>
    </source>
</evidence>
<dbReference type="Gene3D" id="2.60.40.2310">
    <property type="match status" value="1"/>
</dbReference>
<keyword evidence="3" id="KW-1185">Reference proteome</keyword>
<sequence length="158" mass="17328">MNPERNPDAELAYGEENVNPMKAADRGYDTETLQPLTRNNSTYSQETSGTVRDFKMPSFAVSTTVSKPIMRVFHRTVTNAGFPVSAYRAVVTTPPELNIHVEPNLGQKASFTVTLTGTINKKVVSATINKKVVSASLVWDDGLHVVRSPIASYLLESK</sequence>
<proteinExistence type="predicted"/>
<dbReference type="Pfam" id="PF17766">
    <property type="entry name" value="fn3_6"/>
    <property type="match status" value="1"/>
</dbReference>
<evidence type="ECO:0000259" key="1">
    <source>
        <dbReference type="Pfam" id="PF17766"/>
    </source>
</evidence>